<evidence type="ECO:0000256" key="1">
    <source>
        <dbReference type="ARBA" id="ARBA00004496"/>
    </source>
</evidence>
<evidence type="ECO:0000256" key="7">
    <source>
        <dbReference type="ARBA" id="ARBA00023242"/>
    </source>
</evidence>
<dbReference type="Pfam" id="PF08389">
    <property type="entry name" value="Xpo1"/>
    <property type="match status" value="1"/>
</dbReference>
<reference evidence="15 16" key="1">
    <citation type="journal article" date="2012" name="Genome Biol.">
        <title>The genome of the polar eukaryotic microalga coccomyxa subellipsoidea reveals traits of cold adaptation.</title>
        <authorList>
            <person name="Blanc G."/>
            <person name="Agarkova I."/>
            <person name="Grimwood J."/>
            <person name="Kuo A."/>
            <person name="Brueggeman A."/>
            <person name="Dunigan D."/>
            <person name="Gurnon J."/>
            <person name="Ladunga I."/>
            <person name="Lindquist E."/>
            <person name="Lucas S."/>
            <person name="Pangilinan J."/>
            <person name="Proschold T."/>
            <person name="Salamov A."/>
            <person name="Schmutz J."/>
            <person name="Weeks D."/>
            <person name="Yamada T."/>
            <person name="Claverie J.M."/>
            <person name="Grigoriev I."/>
            <person name="Van Etten J."/>
            <person name="Lomsadze A."/>
            <person name="Borodovsky M."/>
        </authorList>
    </citation>
    <scope>NUCLEOTIDE SEQUENCE [LARGE SCALE GENOMIC DNA]</scope>
    <source>
        <strain evidence="15 16">C-169</strain>
    </source>
</reference>
<feature type="region of interest" description="Disordered" evidence="12">
    <location>
        <begin position="975"/>
        <end position="999"/>
    </location>
</feature>
<dbReference type="GO" id="GO:0000049">
    <property type="term" value="F:tRNA binding"/>
    <property type="evidence" value="ECO:0007669"/>
    <property type="project" value="UniProtKB-UniRule"/>
</dbReference>
<dbReference type="GO" id="GO:0031267">
    <property type="term" value="F:small GTPase binding"/>
    <property type="evidence" value="ECO:0007669"/>
    <property type="project" value="InterPro"/>
</dbReference>
<evidence type="ECO:0000313" key="15">
    <source>
        <dbReference type="EMBL" id="EIE22730.1"/>
    </source>
</evidence>
<dbReference type="GO" id="GO:0071528">
    <property type="term" value="P:tRNA re-export from nucleus"/>
    <property type="evidence" value="ECO:0007669"/>
    <property type="project" value="UniProtKB-UniRule"/>
</dbReference>
<dbReference type="Gene3D" id="1.25.10.10">
    <property type="entry name" value="Leucine-rich Repeat Variant"/>
    <property type="match status" value="1"/>
</dbReference>
<keyword evidence="11" id="KW-0175">Coiled coil</keyword>
<feature type="coiled-coil region" evidence="11">
    <location>
        <begin position="946"/>
        <end position="973"/>
    </location>
</feature>
<dbReference type="Proteomes" id="UP000007264">
    <property type="component" value="Unassembled WGS sequence"/>
</dbReference>
<keyword evidence="16" id="KW-1185">Reference proteome</keyword>
<organism evidence="15 16">
    <name type="scientific">Coccomyxa subellipsoidea (strain C-169)</name>
    <name type="common">Green microalga</name>
    <dbReference type="NCBI Taxonomy" id="574566"/>
    <lineage>
        <taxon>Eukaryota</taxon>
        <taxon>Viridiplantae</taxon>
        <taxon>Chlorophyta</taxon>
        <taxon>core chlorophytes</taxon>
        <taxon>Trebouxiophyceae</taxon>
        <taxon>Trebouxiophyceae incertae sedis</taxon>
        <taxon>Coccomyxaceae</taxon>
        <taxon>Coccomyxa</taxon>
        <taxon>Coccomyxa subellipsoidea</taxon>
    </lineage>
</organism>
<evidence type="ECO:0000256" key="11">
    <source>
        <dbReference type="SAM" id="Coils"/>
    </source>
</evidence>
<dbReference type="GO" id="GO:0005643">
    <property type="term" value="C:nuclear pore"/>
    <property type="evidence" value="ECO:0007669"/>
    <property type="project" value="TreeGrafter"/>
</dbReference>
<feature type="region of interest" description="Disordered" evidence="12">
    <location>
        <begin position="548"/>
        <end position="567"/>
    </location>
</feature>
<keyword evidence="5 10" id="KW-0820">tRNA-binding</keyword>
<keyword evidence="7 10" id="KW-0539">Nucleus</keyword>
<comment type="caution">
    <text evidence="15">The sequence shown here is derived from an EMBL/GenBank/DDBJ whole genome shotgun (WGS) entry which is preliminary data.</text>
</comment>
<dbReference type="GO" id="GO:0016363">
    <property type="term" value="C:nuclear matrix"/>
    <property type="evidence" value="ECO:0007669"/>
    <property type="project" value="TreeGrafter"/>
</dbReference>
<dbReference type="EMBL" id="AGSI01000009">
    <property type="protein sequence ID" value="EIE22730.1"/>
    <property type="molecule type" value="Genomic_DNA"/>
</dbReference>
<evidence type="ECO:0000313" key="16">
    <source>
        <dbReference type="Proteomes" id="UP000007264"/>
    </source>
</evidence>
<dbReference type="KEGG" id="csl:COCSUDRAFT_42361"/>
<evidence type="ECO:0000256" key="2">
    <source>
        <dbReference type="ARBA" id="ARBA00018928"/>
    </source>
</evidence>
<comment type="function">
    <text evidence="10">tRNA nucleus export receptor which facilitates tRNA translocation across the nuclear pore complex.</text>
</comment>
<dbReference type="SUPFAM" id="SSF48371">
    <property type="entry name" value="ARM repeat"/>
    <property type="match status" value="1"/>
</dbReference>
<evidence type="ECO:0000259" key="14">
    <source>
        <dbReference type="Pfam" id="PF19282"/>
    </source>
</evidence>
<dbReference type="GeneID" id="17040717"/>
<gene>
    <name evidence="15" type="ORF">COCSUDRAFT_42361</name>
</gene>
<dbReference type="PANTHER" id="PTHR15952">
    <property type="entry name" value="EXPORTIN-T/LOS1"/>
    <property type="match status" value="1"/>
</dbReference>
<dbReference type="InterPro" id="IPR011989">
    <property type="entry name" value="ARM-like"/>
</dbReference>
<evidence type="ECO:0000256" key="9">
    <source>
        <dbReference type="ARBA" id="ARBA00032199"/>
    </source>
</evidence>
<keyword evidence="6 10" id="KW-0694">RNA-binding</keyword>
<dbReference type="InterPro" id="IPR045546">
    <property type="entry name" value="Exportin-T_C"/>
</dbReference>
<proteinExistence type="inferred from homology"/>
<keyword evidence="4 10" id="KW-0963">Cytoplasm</keyword>
<dbReference type="PANTHER" id="PTHR15952:SF11">
    <property type="entry name" value="EXPORTIN-T"/>
    <property type="match status" value="1"/>
</dbReference>
<sequence length="999" mass="106086">MSGEEVDDFEKAILITFAQNGLVDSNLKVKQTIWSWVRGAAQNALQPFLKNKIAQNAGFILQADFQEQWQVLVGMLGEGSGAADMFCRILVSLDEDVISLDIPRGQDGVRASMELKDTMREHCLNELASIWYNLVVTYSDSNPGLAEAVLSVVKRYVSWIDIGLVANDRFVPVLVALLSGASSGLAGAAADVLAEIVLKRMDPAAKLRLVQQLGLGPLIAAWADNQLRNPSAAEDVGPQCARLLAALVTEVLEAWKKVENSVVSFTAVGLAIDSEAAGEAGAACSTAQGLISALFPAVLATLGSEDDEVAACLVPFLQSYTSKLKNSLKRGALSQVHRQHIRGILEAVAESAHYPESSSAEALDGAGDAADPEALEAAEAEAAAAERRAELFVLFRNAAKVAPEEGYAIAGLLLQRLDSELAVSLLYELGEGASEEALKPGSGALGQLALGLMQTDVPASGHRLVALALMETYVRYSRVLQQSTQHLPHVLDVFTGSKGIGHPDKMVGMRACYLFSRLVKGLRQNLLPLLPDLLLRLQPHLAHIVSAPLPETPPTKSAQGMKGRGTPAAAAASDDRLYAFEAAGLLLGMEDLPAEEQREAVSALLRPLLAQMEEQLAAAGKAAAGSEERRRTEALVQQALEAVSRASKGFSLQLCTQTRPAIGDLLAPPLRAAIHIPQACLHHSASFSNMRSLLSPVVPGNKVLRGRVISFLHRLVECLGDRLLPFLPAALAALLPVTADATDVSDVHALLSQLAMRYKAALQPLLAKVVPEVVGRVHALLAGDWDWSGAGGRGSASEEAREQADLQRSYYGFLNALCQNQLIRSLQGGTLDVALEALLRGAESHIDPATRKTCVQVLRRLVAELSGGQGPAGAQMRQFLMERCAGGVCLGGLARGDLDARDAAVSALLTEVAGLLMDCAARCDGELPAFLRARVLPQLQLSPALQEALVQDLEGAEKNVKQLKGHLKDLVQAASGVAPSTRGRSDMPDSNGMVARMSH</sequence>
<dbReference type="OrthoDB" id="26399at2759"/>
<dbReference type="Pfam" id="PF19282">
    <property type="entry name" value="Exportin-T"/>
    <property type="match status" value="1"/>
</dbReference>
<keyword evidence="3 10" id="KW-0813">Transport</keyword>
<dbReference type="AlphaFoldDB" id="I0YWG1"/>
<protein>
    <recommendedName>
        <fullName evidence="2 10">Exportin-T</fullName>
    </recommendedName>
    <alternativeName>
        <fullName evidence="8 10">Exportin(tRNA)</fullName>
    </alternativeName>
    <alternativeName>
        <fullName evidence="9 10">tRNA exportin</fullName>
    </alternativeName>
</protein>
<evidence type="ECO:0000256" key="5">
    <source>
        <dbReference type="ARBA" id="ARBA00022555"/>
    </source>
</evidence>
<dbReference type="InterPro" id="IPR016024">
    <property type="entry name" value="ARM-type_fold"/>
</dbReference>
<evidence type="ECO:0000256" key="12">
    <source>
        <dbReference type="SAM" id="MobiDB-lite"/>
    </source>
</evidence>
<dbReference type="STRING" id="574566.I0YWG1"/>
<evidence type="ECO:0000256" key="3">
    <source>
        <dbReference type="ARBA" id="ARBA00022448"/>
    </source>
</evidence>
<evidence type="ECO:0000259" key="13">
    <source>
        <dbReference type="Pfam" id="PF08389"/>
    </source>
</evidence>
<dbReference type="GO" id="GO:0005737">
    <property type="term" value="C:cytoplasm"/>
    <property type="evidence" value="ECO:0007669"/>
    <property type="project" value="UniProtKB-SubCell"/>
</dbReference>
<feature type="domain" description="Exportin-1/Importin-beta-like" evidence="13">
    <location>
        <begin position="46"/>
        <end position="193"/>
    </location>
</feature>
<dbReference type="InterPro" id="IPR013598">
    <property type="entry name" value="Exportin-1/Importin-b-like"/>
</dbReference>
<dbReference type="eggNOG" id="KOG2021">
    <property type="taxonomic scope" value="Eukaryota"/>
</dbReference>
<evidence type="ECO:0000256" key="6">
    <source>
        <dbReference type="ARBA" id="ARBA00022884"/>
    </source>
</evidence>
<dbReference type="RefSeq" id="XP_005647274.1">
    <property type="nucleotide sequence ID" value="XM_005647217.1"/>
</dbReference>
<comment type="similarity">
    <text evidence="10">Belongs to the exportin family.</text>
</comment>
<comment type="subcellular location">
    <subcellularLocation>
        <location evidence="1 10">Cytoplasm</location>
    </subcellularLocation>
    <subcellularLocation>
        <location evidence="10">Nucleus</location>
    </subcellularLocation>
    <text evidence="10">Shuttles between the nucleus and the cytoplasm.</text>
</comment>
<feature type="domain" description="Exportin-T C-terminal" evidence="14">
    <location>
        <begin position="285"/>
        <end position="973"/>
    </location>
</feature>
<evidence type="ECO:0000256" key="10">
    <source>
        <dbReference type="RuleBase" id="RU366037"/>
    </source>
</evidence>
<accession>I0YWG1</accession>
<evidence type="ECO:0000256" key="4">
    <source>
        <dbReference type="ARBA" id="ARBA00022490"/>
    </source>
</evidence>
<evidence type="ECO:0000256" key="8">
    <source>
        <dbReference type="ARBA" id="ARBA00029784"/>
    </source>
</evidence>
<name>I0YWG1_COCSC</name>
<dbReference type="InterPro" id="IPR040017">
    <property type="entry name" value="XPOT"/>
</dbReference>